<dbReference type="EMBL" id="JAEOAH010000003">
    <property type="protein sequence ID" value="MBK3493969.1"/>
    <property type="molecule type" value="Genomic_DNA"/>
</dbReference>
<evidence type="ECO:0000256" key="1">
    <source>
        <dbReference type="SAM" id="Phobius"/>
    </source>
</evidence>
<keyword evidence="1" id="KW-0472">Membrane</keyword>
<organism evidence="2 3">
    <name type="scientific">Viridibacillus soli</name>
    <dbReference type="NCBI Taxonomy" id="2798301"/>
    <lineage>
        <taxon>Bacteria</taxon>
        <taxon>Bacillati</taxon>
        <taxon>Bacillota</taxon>
        <taxon>Bacilli</taxon>
        <taxon>Bacillales</taxon>
        <taxon>Caryophanaceae</taxon>
        <taxon>Viridibacillus</taxon>
    </lineage>
</organism>
<accession>A0ABS1H3J0</accession>
<evidence type="ECO:0008006" key="4">
    <source>
        <dbReference type="Google" id="ProtNLM"/>
    </source>
</evidence>
<gene>
    <name evidence="2" type="ORF">JFL43_03665</name>
</gene>
<name>A0ABS1H3J0_9BACL</name>
<evidence type="ECO:0000313" key="3">
    <source>
        <dbReference type="Proteomes" id="UP000618943"/>
    </source>
</evidence>
<protein>
    <recommendedName>
        <fullName evidence="4">Hydrolase</fullName>
    </recommendedName>
</protein>
<evidence type="ECO:0000313" key="2">
    <source>
        <dbReference type="EMBL" id="MBK3493969.1"/>
    </source>
</evidence>
<keyword evidence="1" id="KW-0812">Transmembrane</keyword>
<sequence>MPTQLEITLETEDISTIQHELRIYLMNHPQDNDGQLARVITVINEKQFEVWMAHDGKKLIEEPTKWNQSYLAEQQIELHNNFSKERFLHMMTVANFLASDPTNEAPVEPFKLYGVSMGTIMTVGVIIFCIIGIAMVVFIRNQYI</sequence>
<proteinExistence type="predicted"/>
<dbReference type="Proteomes" id="UP000618943">
    <property type="component" value="Unassembled WGS sequence"/>
</dbReference>
<reference evidence="2 3" key="1">
    <citation type="submission" date="2020-12" db="EMBL/GenBank/DDBJ databases">
        <title>YIM B01967 draft genome.</title>
        <authorList>
            <person name="Yan X."/>
        </authorList>
    </citation>
    <scope>NUCLEOTIDE SEQUENCE [LARGE SCALE GENOMIC DNA]</scope>
    <source>
        <strain evidence="2 3">YIM B01967</strain>
    </source>
</reference>
<comment type="caution">
    <text evidence="2">The sequence shown here is derived from an EMBL/GenBank/DDBJ whole genome shotgun (WGS) entry which is preliminary data.</text>
</comment>
<keyword evidence="3" id="KW-1185">Reference proteome</keyword>
<keyword evidence="1" id="KW-1133">Transmembrane helix</keyword>
<feature type="transmembrane region" description="Helical" evidence="1">
    <location>
        <begin position="112"/>
        <end position="139"/>
    </location>
</feature>
<dbReference type="RefSeq" id="WP_200747970.1">
    <property type="nucleotide sequence ID" value="NZ_JAEOAH010000003.1"/>
</dbReference>